<gene>
    <name evidence="1" type="ORF">NPIL_292151</name>
</gene>
<sequence length="95" mass="11177">MSEVGLSGLRGRILIGYYGVFENRALLVTETLRARTLRWHFFESYSSNNCLRMFIRSERNSRHLVQKRIRGHPVHGVSVSFLLRFIAAHCKLRRM</sequence>
<name>A0A8X6QAC2_NEPPI</name>
<keyword evidence="2" id="KW-1185">Reference proteome</keyword>
<dbReference type="Proteomes" id="UP000887013">
    <property type="component" value="Unassembled WGS sequence"/>
</dbReference>
<reference evidence="1" key="1">
    <citation type="submission" date="2020-08" db="EMBL/GenBank/DDBJ databases">
        <title>Multicomponent nature underlies the extraordinary mechanical properties of spider dragline silk.</title>
        <authorList>
            <person name="Kono N."/>
            <person name="Nakamura H."/>
            <person name="Mori M."/>
            <person name="Yoshida Y."/>
            <person name="Ohtoshi R."/>
            <person name="Malay A.D."/>
            <person name="Moran D.A.P."/>
            <person name="Tomita M."/>
            <person name="Numata K."/>
            <person name="Arakawa K."/>
        </authorList>
    </citation>
    <scope>NUCLEOTIDE SEQUENCE</scope>
</reference>
<protein>
    <submittedName>
        <fullName evidence="1">Uncharacterized protein</fullName>
    </submittedName>
</protein>
<dbReference type="AlphaFoldDB" id="A0A8X6QAC2"/>
<dbReference type="EMBL" id="BMAW01029963">
    <property type="protein sequence ID" value="GFU14491.1"/>
    <property type="molecule type" value="Genomic_DNA"/>
</dbReference>
<comment type="caution">
    <text evidence="1">The sequence shown here is derived from an EMBL/GenBank/DDBJ whole genome shotgun (WGS) entry which is preliminary data.</text>
</comment>
<organism evidence="1 2">
    <name type="scientific">Nephila pilipes</name>
    <name type="common">Giant wood spider</name>
    <name type="synonym">Nephila maculata</name>
    <dbReference type="NCBI Taxonomy" id="299642"/>
    <lineage>
        <taxon>Eukaryota</taxon>
        <taxon>Metazoa</taxon>
        <taxon>Ecdysozoa</taxon>
        <taxon>Arthropoda</taxon>
        <taxon>Chelicerata</taxon>
        <taxon>Arachnida</taxon>
        <taxon>Araneae</taxon>
        <taxon>Araneomorphae</taxon>
        <taxon>Entelegynae</taxon>
        <taxon>Araneoidea</taxon>
        <taxon>Nephilidae</taxon>
        <taxon>Nephila</taxon>
    </lineage>
</organism>
<evidence type="ECO:0000313" key="1">
    <source>
        <dbReference type="EMBL" id="GFU14491.1"/>
    </source>
</evidence>
<proteinExistence type="predicted"/>
<evidence type="ECO:0000313" key="2">
    <source>
        <dbReference type="Proteomes" id="UP000887013"/>
    </source>
</evidence>
<accession>A0A8X6QAC2</accession>